<dbReference type="RefSeq" id="WP_305005251.1">
    <property type="nucleotide sequence ID" value="NZ_JAUQSY010000002.1"/>
</dbReference>
<comment type="similarity">
    <text evidence="1">Belongs to the helicase family. UvrD subfamily.</text>
</comment>
<dbReference type="InterPro" id="IPR014016">
    <property type="entry name" value="UvrD-like_ATP-bd"/>
</dbReference>
<comment type="caution">
    <text evidence="15">The sequence shown here is derived from an EMBL/GenBank/DDBJ whole genome shotgun (WGS) entry which is preliminary data.</text>
</comment>
<evidence type="ECO:0000256" key="11">
    <source>
        <dbReference type="ARBA" id="ARBA00048988"/>
    </source>
</evidence>
<evidence type="ECO:0000256" key="4">
    <source>
        <dbReference type="ARBA" id="ARBA00022806"/>
    </source>
</evidence>
<organism evidence="15 16">
    <name type="scientific">Hymenobacter aranciens</name>
    <dbReference type="NCBI Taxonomy" id="3063996"/>
    <lineage>
        <taxon>Bacteria</taxon>
        <taxon>Pseudomonadati</taxon>
        <taxon>Bacteroidota</taxon>
        <taxon>Cytophagia</taxon>
        <taxon>Cytophagales</taxon>
        <taxon>Hymenobacteraceae</taxon>
        <taxon>Hymenobacter</taxon>
    </lineage>
</organism>
<dbReference type="PANTHER" id="PTHR11070">
    <property type="entry name" value="UVRD / RECB / PCRA DNA HELICASE FAMILY MEMBER"/>
    <property type="match status" value="1"/>
</dbReference>
<dbReference type="Pfam" id="PF00580">
    <property type="entry name" value="UvrD-helicase"/>
    <property type="match status" value="1"/>
</dbReference>
<keyword evidence="16" id="KW-1185">Reference proteome</keyword>
<evidence type="ECO:0000256" key="1">
    <source>
        <dbReference type="ARBA" id="ARBA00009922"/>
    </source>
</evidence>
<keyword evidence="3 12" id="KW-0378">Hydrolase</keyword>
<dbReference type="Gene3D" id="1.10.486.10">
    <property type="entry name" value="PCRA, domain 4"/>
    <property type="match status" value="1"/>
</dbReference>
<keyword evidence="7" id="KW-0413">Isomerase</keyword>
<keyword evidence="2 12" id="KW-0547">Nucleotide-binding</keyword>
<dbReference type="InterPro" id="IPR014017">
    <property type="entry name" value="DNA_helicase_UvrD-like_C"/>
</dbReference>
<dbReference type="InterPro" id="IPR013986">
    <property type="entry name" value="DExx_box_DNA_helicase_dom_sf"/>
</dbReference>
<gene>
    <name evidence="15" type="ORF">Q5H93_04270</name>
</gene>
<dbReference type="Gene3D" id="1.10.10.160">
    <property type="match status" value="1"/>
</dbReference>
<comment type="catalytic activity">
    <reaction evidence="8">
        <text>Couples ATP hydrolysis with the unwinding of duplex DNA by translocating in the 3'-5' direction.</text>
        <dbReference type="EC" id="5.6.2.4"/>
    </reaction>
</comment>
<evidence type="ECO:0000313" key="15">
    <source>
        <dbReference type="EMBL" id="MDO7873938.1"/>
    </source>
</evidence>
<evidence type="ECO:0000256" key="2">
    <source>
        <dbReference type="ARBA" id="ARBA00022741"/>
    </source>
</evidence>
<dbReference type="InterPro" id="IPR027417">
    <property type="entry name" value="P-loop_NTPase"/>
</dbReference>
<dbReference type="Gene3D" id="3.40.50.300">
    <property type="entry name" value="P-loop containing nucleotide triphosphate hydrolases"/>
    <property type="match status" value="2"/>
</dbReference>
<keyword evidence="5 12" id="KW-0067">ATP-binding</keyword>
<sequence>MATDYLSLLNTSQAAAVMQTEGPCMIIAGAGSGKTRVLTYRIAHLLEQGVDPFNILALTFTNKAAKEMRARVEKVVGPNARNLWMGTFHSVFAKILRSEADKIGYPRSFTIYDSQDSKTLVGQIVKELELDDKLYKPSLVLGRISAAKNKLISVNQYLNDPAIKADDEAALRPKIGVLYQQYQQRCFKAGAMDFDDLLYQTNVLFKEHTDVLNKYQNMFRFVMVDEYQDTNYSQYLITRKLAAKERNICVVGDDAQSIYAFRGADISNILNFEKDYPELNIFKLEQNYRSTKNIVWAANSVIKNNQAQLRKDVFSENEEGTLIEVLKAASDNEEGKLVANSIFEDKMNHHLSYDDFAILYRTNAQSRAMEESLRKLNIKYKIVGGLSFYQRKEIKDLVAYLRLTVNPNDEQALRRVINYPKRGIGDTTISKLINVAEESNHSFWEVVSSAEQFLPARVSNPVVGFAEKIKSYTVLAGKEDAFEAAKFIAKNSGMLEELYADKSIEGLSRYENIQELLNGIKEYVDDPEREDKSLGAFLQDIALVTDTDLKDAAQDGEAVTLMTIHSAKGLEFRNVYIVGMEENLFPSQMMITSRADLEEERRLFYVAITRAEKKLTLSYATSRYQWGNLRSCEKSRFLDEIDPRYVHFKFAAGTPGAGQPDPTFQHVFERRSNLLPTPVRKTAATKYVAPADFAPSDTSNLQSGQRVEHPKFGFGTVSALETQQGTTKATILFEEVGEKVLLLSFAKLRVL</sequence>
<evidence type="ECO:0000256" key="8">
    <source>
        <dbReference type="ARBA" id="ARBA00034617"/>
    </source>
</evidence>
<evidence type="ECO:0000259" key="13">
    <source>
        <dbReference type="PROSITE" id="PS51198"/>
    </source>
</evidence>
<dbReference type="Proteomes" id="UP001176429">
    <property type="component" value="Unassembled WGS sequence"/>
</dbReference>
<dbReference type="SUPFAM" id="SSF52540">
    <property type="entry name" value="P-loop containing nucleoside triphosphate hydrolases"/>
    <property type="match status" value="1"/>
</dbReference>
<dbReference type="CDD" id="cd18807">
    <property type="entry name" value="SF1_C_UvrD"/>
    <property type="match status" value="1"/>
</dbReference>
<evidence type="ECO:0000256" key="12">
    <source>
        <dbReference type="PROSITE-ProRule" id="PRU00560"/>
    </source>
</evidence>
<dbReference type="CDD" id="cd17932">
    <property type="entry name" value="DEXQc_UvrD"/>
    <property type="match status" value="1"/>
</dbReference>
<feature type="domain" description="UvrD-like helicase ATP-binding" evidence="13">
    <location>
        <begin position="7"/>
        <end position="291"/>
    </location>
</feature>
<evidence type="ECO:0000256" key="3">
    <source>
        <dbReference type="ARBA" id="ARBA00022801"/>
    </source>
</evidence>
<evidence type="ECO:0000256" key="5">
    <source>
        <dbReference type="ARBA" id="ARBA00022840"/>
    </source>
</evidence>
<evidence type="ECO:0000256" key="7">
    <source>
        <dbReference type="ARBA" id="ARBA00023235"/>
    </source>
</evidence>
<evidence type="ECO:0000256" key="9">
    <source>
        <dbReference type="ARBA" id="ARBA00034808"/>
    </source>
</evidence>
<keyword evidence="6" id="KW-0238">DNA-binding</keyword>
<reference evidence="15" key="1">
    <citation type="submission" date="2023-07" db="EMBL/GenBank/DDBJ databases">
        <authorList>
            <person name="Kim M.K."/>
        </authorList>
    </citation>
    <scope>NUCLEOTIDE SEQUENCE</scope>
    <source>
        <strain evidence="15">ASUV-10-1</strain>
    </source>
</reference>
<keyword evidence="4 12" id="KW-0347">Helicase</keyword>
<evidence type="ECO:0000256" key="6">
    <source>
        <dbReference type="ARBA" id="ARBA00023125"/>
    </source>
</evidence>
<dbReference type="EMBL" id="JAUQSY010000002">
    <property type="protein sequence ID" value="MDO7873938.1"/>
    <property type="molecule type" value="Genomic_DNA"/>
</dbReference>
<dbReference type="Pfam" id="PF13361">
    <property type="entry name" value="UvrD_C"/>
    <property type="match status" value="1"/>
</dbReference>
<evidence type="ECO:0000256" key="10">
    <source>
        <dbReference type="ARBA" id="ARBA00034923"/>
    </source>
</evidence>
<evidence type="ECO:0000313" key="16">
    <source>
        <dbReference type="Proteomes" id="UP001176429"/>
    </source>
</evidence>
<comment type="catalytic activity">
    <reaction evidence="11">
        <text>ATP + H2O = ADP + phosphate + H(+)</text>
        <dbReference type="Rhea" id="RHEA:13065"/>
        <dbReference type="ChEBI" id="CHEBI:15377"/>
        <dbReference type="ChEBI" id="CHEBI:15378"/>
        <dbReference type="ChEBI" id="CHEBI:30616"/>
        <dbReference type="ChEBI" id="CHEBI:43474"/>
        <dbReference type="ChEBI" id="CHEBI:456216"/>
        <dbReference type="EC" id="5.6.2.4"/>
    </reaction>
</comment>
<accession>A0ABT9B8F3</accession>
<dbReference type="InterPro" id="IPR000212">
    <property type="entry name" value="DNA_helicase_UvrD/REP"/>
</dbReference>
<feature type="domain" description="UvrD-like helicase C-terminal" evidence="14">
    <location>
        <begin position="292"/>
        <end position="569"/>
    </location>
</feature>
<proteinExistence type="inferred from homology"/>
<dbReference type="PANTHER" id="PTHR11070:SF2">
    <property type="entry name" value="ATP-DEPENDENT DNA HELICASE SRS2"/>
    <property type="match status" value="1"/>
</dbReference>
<name>A0ABT9B8F3_9BACT</name>
<dbReference type="EC" id="5.6.2.4" evidence="9"/>
<feature type="binding site" evidence="12">
    <location>
        <begin position="28"/>
        <end position="35"/>
    </location>
    <ligand>
        <name>ATP</name>
        <dbReference type="ChEBI" id="CHEBI:30616"/>
    </ligand>
</feature>
<dbReference type="Pfam" id="PF21196">
    <property type="entry name" value="PcrA_UvrD_tudor"/>
    <property type="match status" value="1"/>
</dbReference>
<dbReference type="PROSITE" id="PS51198">
    <property type="entry name" value="UVRD_HELICASE_ATP_BIND"/>
    <property type="match status" value="1"/>
</dbReference>
<protein>
    <recommendedName>
        <fullName evidence="9">DNA 3'-5' helicase</fullName>
        <ecNumber evidence="9">5.6.2.4</ecNumber>
    </recommendedName>
    <alternativeName>
        <fullName evidence="10">DNA 3'-5' helicase II</fullName>
    </alternativeName>
</protein>
<dbReference type="PROSITE" id="PS51217">
    <property type="entry name" value="UVRD_HELICASE_CTER"/>
    <property type="match status" value="1"/>
</dbReference>
<evidence type="ECO:0000259" key="14">
    <source>
        <dbReference type="PROSITE" id="PS51217"/>
    </source>
</evidence>